<dbReference type="EMBL" id="VFOV01000001">
    <property type="protein sequence ID" value="TQL66393.1"/>
    <property type="molecule type" value="Genomic_DNA"/>
</dbReference>
<evidence type="ECO:0000313" key="7">
    <source>
        <dbReference type="EMBL" id="TQL66393.1"/>
    </source>
</evidence>
<accession>A0A543A1C3</accession>
<evidence type="ECO:0000259" key="6">
    <source>
        <dbReference type="Pfam" id="PF02656"/>
    </source>
</evidence>
<feature type="transmembrane region" description="Helical" evidence="5">
    <location>
        <begin position="21"/>
        <end position="38"/>
    </location>
</feature>
<sequence length="112" mass="11562">MTTASEDALQHERTMLSWRRTALALAVVGAVAGRSGLVGDHSPVLFVAASVLVLGSGAAYVVSFAEPEGPLISESAGNARRRRSRALVWLAVGLAAESVLALVAGLAIIARR</sequence>
<dbReference type="GO" id="GO:0012505">
    <property type="term" value="C:endomembrane system"/>
    <property type="evidence" value="ECO:0007669"/>
    <property type="project" value="UniProtKB-SubCell"/>
</dbReference>
<dbReference type="AlphaFoldDB" id="A0A543A1C3"/>
<comment type="caution">
    <text evidence="7">The sequence shown here is derived from an EMBL/GenBank/DDBJ whole genome shotgun (WGS) entry which is preliminary data.</text>
</comment>
<feature type="transmembrane region" description="Helical" evidence="5">
    <location>
        <begin position="86"/>
        <end position="110"/>
    </location>
</feature>
<dbReference type="Pfam" id="PF02656">
    <property type="entry name" value="DUF202"/>
    <property type="match status" value="1"/>
</dbReference>
<feature type="domain" description="DUF202" evidence="6">
    <location>
        <begin position="8"/>
        <end position="64"/>
    </location>
</feature>
<evidence type="ECO:0000256" key="5">
    <source>
        <dbReference type="SAM" id="Phobius"/>
    </source>
</evidence>
<keyword evidence="8" id="KW-1185">Reference proteome</keyword>
<dbReference type="InterPro" id="IPR003807">
    <property type="entry name" value="DUF202"/>
</dbReference>
<evidence type="ECO:0000256" key="3">
    <source>
        <dbReference type="ARBA" id="ARBA00022989"/>
    </source>
</evidence>
<keyword evidence="4 5" id="KW-0472">Membrane</keyword>
<evidence type="ECO:0000256" key="4">
    <source>
        <dbReference type="ARBA" id="ARBA00023136"/>
    </source>
</evidence>
<dbReference type="RefSeq" id="WP_141778602.1">
    <property type="nucleotide sequence ID" value="NZ_VFOV01000001.1"/>
</dbReference>
<evidence type="ECO:0000313" key="8">
    <source>
        <dbReference type="Proteomes" id="UP000320209"/>
    </source>
</evidence>
<proteinExistence type="predicted"/>
<name>A0A543A1C3_9ACTN</name>
<protein>
    <submittedName>
        <fullName evidence="7">Uncharacterized protein DUF202</fullName>
    </submittedName>
</protein>
<organism evidence="7 8">
    <name type="scientific">Nocardioides albertanoniae</name>
    <dbReference type="NCBI Taxonomy" id="1175486"/>
    <lineage>
        <taxon>Bacteria</taxon>
        <taxon>Bacillati</taxon>
        <taxon>Actinomycetota</taxon>
        <taxon>Actinomycetes</taxon>
        <taxon>Propionibacteriales</taxon>
        <taxon>Nocardioidaceae</taxon>
        <taxon>Nocardioides</taxon>
    </lineage>
</organism>
<keyword evidence="2 5" id="KW-0812">Transmembrane</keyword>
<keyword evidence="3 5" id="KW-1133">Transmembrane helix</keyword>
<reference evidence="7 8" key="1">
    <citation type="submission" date="2019-06" db="EMBL/GenBank/DDBJ databases">
        <title>Sequencing the genomes of 1000 actinobacteria strains.</title>
        <authorList>
            <person name="Klenk H.-P."/>
        </authorList>
    </citation>
    <scope>NUCLEOTIDE SEQUENCE [LARGE SCALE GENOMIC DNA]</scope>
    <source>
        <strain evidence="7 8">DSM 25218</strain>
    </source>
</reference>
<evidence type="ECO:0000256" key="2">
    <source>
        <dbReference type="ARBA" id="ARBA00022692"/>
    </source>
</evidence>
<feature type="transmembrane region" description="Helical" evidence="5">
    <location>
        <begin position="44"/>
        <end position="65"/>
    </location>
</feature>
<comment type="subcellular location">
    <subcellularLocation>
        <location evidence="1">Endomembrane system</location>
        <topology evidence="1">Multi-pass membrane protein</topology>
    </subcellularLocation>
</comment>
<gene>
    <name evidence="7" type="ORF">FB381_0248</name>
</gene>
<dbReference type="Proteomes" id="UP000320209">
    <property type="component" value="Unassembled WGS sequence"/>
</dbReference>
<evidence type="ECO:0000256" key="1">
    <source>
        <dbReference type="ARBA" id="ARBA00004127"/>
    </source>
</evidence>